<dbReference type="Proteomes" id="UP000018780">
    <property type="component" value="Chromosome"/>
</dbReference>
<sequence>MLGTAAWLRCLTYDAQRRRCCKHLKCEASDLGRFLLTCAAAVQFHAEITLGRRSGGAGAHQLCHIAVTAKVLFCPAPGAAGQAP</sequence>
<reference evidence="1 2" key="1">
    <citation type="submission" date="2013-09" db="EMBL/GenBank/DDBJ databases">
        <authorList>
            <consortium name="DOE Joint Genome Institute"/>
            <person name="Klenk H.-P."/>
            <person name="Huntemann M."/>
            <person name="Han J."/>
            <person name="Chen A."/>
            <person name="Kyrpides N."/>
            <person name="Mavromatis K."/>
            <person name="Markowitz V."/>
            <person name="Palaniappan K."/>
            <person name="Ivanova N."/>
            <person name="Schaumberg A."/>
            <person name="Pati A."/>
            <person name="Liolios K."/>
            <person name="Nordberg H.P."/>
            <person name="Cantor M.N."/>
            <person name="Hua S.X."/>
            <person name="Woyke T."/>
        </authorList>
    </citation>
    <scope>NUCLEOTIDE SEQUENCE [LARGE SCALE GENOMIC DNA]</scope>
    <source>
        <strain evidence="1 2">DSM 14336</strain>
    </source>
</reference>
<protein>
    <submittedName>
        <fullName evidence="1">Uncharacterized protein</fullName>
    </submittedName>
</protein>
<evidence type="ECO:0000313" key="2">
    <source>
        <dbReference type="Proteomes" id="UP000018780"/>
    </source>
</evidence>
<proteinExistence type="predicted"/>
<gene>
    <name evidence="1" type="ORF">METH_06140</name>
</gene>
<dbReference type="EMBL" id="CP006773">
    <property type="protein sequence ID" value="AHD02916.1"/>
    <property type="molecule type" value="Genomic_DNA"/>
</dbReference>
<keyword evidence="2" id="KW-1185">Reference proteome</keyword>
<dbReference type="KEGG" id="lmd:METH_06140"/>
<name>V9VVZ1_9RHOB</name>
<dbReference type="HOGENOM" id="CLU_2523458_0_0_5"/>
<dbReference type="AlphaFoldDB" id="V9VVZ1"/>
<evidence type="ECO:0000313" key="1">
    <source>
        <dbReference type="EMBL" id="AHD02916.1"/>
    </source>
</evidence>
<accession>V9VVZ1</accession>
<organism evidence="1 2">
    <name type="scientific">Leisingera methylohalidivorans DSM 14336</name>
    <dbReference type="NCBI Taxonomy" id="999552"/>
    <lineage>
        <taxon>Bacteria</taxon>
        <taxon>Pseudomonadati</taxon>
        <taxon>Pseudomonadota</taxon>
        <taxon>Alphaproteobacteria</taxon>
        <taxon>Rhodobacterales</taxon>
        <taxon>Roseobacteraceae</taxon>
        <taxon>Leisingera</taxon>
    </lineage>
</organism>
<dbReference type="STRING" id="999552.METH_06140"/>